<dbReference type="EMBL" id="JARKNE010000008">
    <property type="protein sequence ID" value="KAK5812710.1"/>
    <property type="molecule type" value="Genomic_DNA"/>
</dbReference>
<evidence type="ECO:0000313" key="2">
    <source>
        <dbReference type="Proteomes" id="UP001358586"/>
    </source>
</evidence>
<protein>
    <submittedName>
        <fullName evidence="1">Uncharacterized protein</fullName>
    </submittedName>
</protein>
<dbReference type="Proteomes" id="UP001358586">
    <property type="component" value="Chromosome 8"/>
</dbReference>
<organism evidence="1 2">
    <name type="scientific">Gossypium arboreum</name>
    <name type="common">Tree cotton</name>
    <name type="synonym">Gossypium nanking</name>
    <dbReference type="NCBI Taxonomy" id="29729"/>
    <lineage>
        <taxon>Eukaryota</taxon>
        <taxon>Viridiplantae</taxon>
        <taxon>Streptophyta</taxon>
        <taxon>Embryophyta</taxon>
        <taxon>Tracheophyta</taxon>
        <taxon>Spermatophyta</taxon>
        <taxon>Magnoliopsida</taxon>
        <taxon>eudicotyledons</taxon>
        <taxon>Gunneridae</taxon>
        <taxon>Pentapetalae</taxon>
        <taxon>rosids</taxon>
        <taxon>malvids</taxon>
        <taxon>Malvales</taxon>
        <taxon>Malvaceae</taxon>
        <taxon>Malvoideae</taxon>
        <taxon>Gossypium</taxon>
    </lineage>
</organism>
<accession>A0ABR0P3J1</accession>
<comment type="caution">
    <text evidence="1">The sequence shown here is derived from an EMBL/GenBank/DDBJ whole genome shotgun (WGS) entry which is preliminary data.</text>
</comment>
<sequence length="231" mass="25834">MVDGESREAEDSTEKVLKTMYELWMLVERRSQRGKSDLRGYRGKDIEKEKLGLRVAALNGEGEVIGDESGIGEKFTGRTTIQKKGFDITTTEIGAKENYNILLDTRTWSDKDLDTGLEAQMGSSKDDVLHAGERSKLGHDDVGLRLKNLGKRNTHFKSITPLDLGVGGSPRFEPPMQASKFDGVKVHFNPAFKDPKEVDVQLTESILDPRKHSAVIFKENPNPNSHEHVEE</sequence>
<proteinExistence type="predicted"/>
<keyword evidence="2" id="KW-1185">Reference proteome</keyword>
<evidence type="ECO:0000313" key="1">
    <source>
        <dbReference type="EMBL" id="KAK5812710.1"/>
    </source>
</evidence>
<reference evidence="1 2" key="1">
    <citation type="submission" date="2023-03" db="EMBL/GenBank/DDBJ databases">
        <title>WGS of Gossypium arboreum.</title>
        <authorList>
            <person name="Yu D."/>
        </authorList>
    </citation>
    <scope>NUCLEOTIDE SEQUENCE [LARGE SCALE GENOMIC DNA]</scope>
    <source>
        <tissue evidence="1">Leaf</tissue>
    </source>
</reference>
<gene>
    <name evidence="1" type="ORF">PVK06_028148</name>
</gene>
<name>A0ABR0P3J1_GOSAR</name>